<proteinExistence type="predicted"/>
<keyword evidence="3" id="KW-0949">S-adenosyl-L-methionine</keyword>
<dbReference type="CDD" id="cd10527">
    <property type="entry name" value="SET_LSMT"/>
    <property type="match status" value="1"/>
</dbReference>
<dbReference type="GeneID" id="9831340"/>
<dbReference type="PANTHER" id="PTHR13271:SF140">
    <property type="entry name" value="SET DOMAIN-CONTAINING PROTEIN"/>
    <property type="match status" value="1"/>
</dbReference>
<protein>
    <submittedName>
        <fullName evidence="5">Rubisco LS methyltransferase, substrate-binding domain</fullName>
    </submittedName>
</protein>
<feature type="compositionally biased region" description="Basic residues" evidence="4">
    <location>
        <begin position="23"/>
        <end position="35"/>
    </location>
</feature>
<dbReference type="Proteomes" id="UP000009170">
    <property type="component" value="Unassembled WGS sequence"/>
</dbReference>
<evidence type="ECO:0000256" key="4">
    <source>
        <dbReference type="SAM" id="MobiDB-lite"/>
    </source>
</evidence>
<evidence type="ECO:0000256" key="3">
    <source>
        <dbReference type="ARBA" id="ARBA00022691"/>
    </source>
</evidence>
<dbReference type="SUPFAM" id="SSF82199">
    <property type="entry name" value="SET domain"/>
    <property type="match status" value="1"/>
</dbReference>
<sequence length="511" mass="56088">MYVALHRPHGALQFTLYTLHTRTGTRKSHPRRHAPHTPSMRARARWSTAVPSTRPRARRTARTARAVVDDDASRVETLARWCADRGTYARALRVDLDQGSGRGLELSRDVRAGERVLGASLTSGIVDEARGHPERTRAAMAEAPWGVRLACRVLQERKKGGASAYAAYVATLPERVESSPALYDARAIEEVQYPPAMTEIREMRRATREWHEKLQKTAPEALGDAVFDYDAFVDAVSVVHSRTYGIASANDNAGLFRALLPLADMINHGGDIVTGLTKDEETGAVTNVETTATDNIAWSELDDDGVVHFAATRDIAEGEAALMSYGERSNDHFLIYYGFAPDNNPHDDCVLFSNLEHALAWHSVAHPELWDGPDAEIRERAAKAAYERVTKSLEAEGSVDAKLAAAEPRLKTLSFGRVDARLLSAFAAIFAGTETSGDAAGPVCGDELRFARADVAARCEQLLAQMPTTFAEDLSALRAGECVDDAQRTRFIYRACKKKILVDALEMFRIA</sequence>
<name>A0A090M8C0_OSTTA</name>
<dbReference type="InterPro" id="IPR046341">
    <property type="entry name" value="SET_dom_sf"/>
</dbReference>
<dbReference type="RefSeq" id="XP_003080689.2">
    <property type="nucleotide sequence ID" value="XM_003080641.2"/>
</dbReference>
<reference evidence="5 6" key="2">
    <citation type="journal article" date="2014" name="BMC Genomics">
        <title>An improved genome of the model marine alga Ostreococcus tauri unfolds by assessing Illumina de novo assemblies.</title>
        <authorList>
            <person name="Blanc-Mathieu R."/>
            <person name="Verhelst B."/>
            <person name="Derelle E."/>
            <person name="Rombauts S."/>
            <person name="Bouget F.Y."/>
            <person name="Carre I."/>
            <person name="Chateau A."/>
            <person name="Eyre-Walker A."/>
            <person name="Grimsley N."/>
            <person name="Moreau H."/>
            <person name="Piegu B."/>
            <person name="Rivals E."/>
            <person name="Schackwitz W."/>
            <person name="Van de Peer Y."/>
            <person name="Piganeau G."/>
        </authorList>
    </citation>
    <scope>NUCLEOTIDE SEQUENCE [LARGE SCALE GENOMIC DNA]</scope>
    <source>
        <strain evidence="6">OTTH 0595 / CCAP 157/2 / RCC745</strain>
    </source>
</reference>
<dbReference type="GO" id="GO:0016279">
    <property type="term" value="F:protein-lysine N-methyltransferase activity"/>
    <property type="evidence" value="ECO:0007669"/>
    <property type="project" value="TreeGrafter"/>
</dbReference>
<accession>A0A090M8C0</accession>
<evidence type="ECO:0000256" key="2">
    <source>
        <dbReference type="ARBA" id="ARBA00022679"/>
    </source>
</evidence>
<dbReference type="InterPro" id="IPR036464">
    <property type="entry name" value="Rubisco_LSMT_subst-bd_sf"/>
</dbReference>
<dbReference type="GO" id="GO:0032259">
    <property type="term" value="P:methylation"/>
    <property type="evidence" value="ECO:0007669"/>
    <property type="project" value="UniProtKB-KW"/>
</dbReference>
<evidence type="ECO:0000313" key="5">
    <source>
        <dbReference type="EMBL" id="CEG01403.1"/>
    </source>
</evidence>
<dbReference type="OrthoDB" id="341421at2759"/>
<keyword evidence="2" id="KW-0808">Transferase</keyword>
<dbReference type="Gene3D" id="3.90.1420.10">
    <property type="entry name" value="Rubisco LSMT, substrate-binding domain"/>
    <property type="match status" value="1"/>
</dbReference>
<evidence type="ECO:0000313" key="6">
    <source>
        <dbReference type="Proteomes" id="UP000009170"/>
    </source>
</evidence>
<gene>
    <name evidence="5" type="ORF">OT_ostta08g01220</name>
</gene>
<dbReference type="PANTHER" id="PTHR13271">
    <property type="entry name" value="UNCHARACTERIZED PUTATIVE METHYLTRANSFERASE"/>
    <property type="match status" value="1"/>
</dbReference>
<dbReference type="InterPro" id="IPR050600">
    <property type="entry name" value="SETD3_SETD6_MTase"/>
</dbReference>
<evidence type="ECO:0000256" key="1">
    <source>
        <dbReference type="ARBA" id="ARBA00022603"/>
    </source>
</evidence>
<dbReference type="InParanoid" id="A0A090M8C0"/>
<comment type="caution">
    <text evidence="5">The sequence shown here is derived from an EMBL/GenBank/DDBJ whole genome shotgun (WGS) entry which is preliminary data.</text>
</comment>
<organism evidence="5 6">
    <name type="scientific">Ostreococcus tauri</name>
    <name type="common">Marine green alga</name>
    <dbReference type="NCBI Taxonomy" id="70448"/>
    <lineage>
        <taxon>Eukaryota</taxon>
        <taxon>Viridiplantae</taxon>
        <taxon>Chlorophyta</taxon>
        <taxon>Mamiellophyceae</taxon>
        <taxon>Mamiellales</taxon>
        <taxon>Bathycoccaceae</taxon>
        <taxon>Ostreococcus</taxon>
    </lineage>
</organism>
<keyword evidence="6" id="KW-1185">Reference proteome</keyword>
<dbReference type="KEGG" id="ota:OT_ostta08g01220"/>
<dbReference type="Gene3D" id="3.90.1410.10">
    <property type="entry name" value="set domain protein methyltransferase, domain 1"/>
    <property type="match status" value="1"/>
</dbReference>
<dbReference type="EMBL" id="CAID01000008">
    <property type="protein sequence ID" value="CEG01403.1"/>
    <property type="molecule type" value="Genomic_DNA"/>
</dbReference>
<keyword evidence="1 5" id="KW-0489">Methyltransferase</keyword>
<feature type="region of interest" description="Disordered" evidence="4">
    <location>
        <begin position="22"/>
        <end position="58"/>
    </location>
</feature>
<dbReference type="AlphaFoldDB" id="A0A090M8C0"/>
<reference evidence="6" key="1">
    <citation type="journal article" date="2006" name="Proc. Natl. Acad. Sci. U.S.A.">
        <title>Genome analysis of the smallest free-living eukaryote Ostreococcus tauri unveils many unique features.</title>
        <authorList>
            <person name="Derelle E."/>
            <person name="Ferraz C."/>
            <person name="Rombauts S."/>
            <person name="Rouze P."/>
            <person name="Worden A.Z."/>
            <person name="Robbens S."/>
            <person name="Partensky F."/>
            <person name="Degroeve S."/>
            <person name="Echeynie S."/>
            <person name="Cooke R."/>
            <person name="Saeys Y."/>
            <person name="Wuyts J."/>
            <person name="Jabbari K."/>
            <person name="Bowler C."/>
            <person name="Panaud O."/>
            <person name="Piegu B."/>
            <person name="Ball S.G."/>
            <person name="Ral J.-P."/>
            <person name="Bouget F.-Y."/>
            <person name="Piganeau G."/>
            <person name="De Baets B."/>
            <person name="Picard A."/>
            <person name="Delseny M."/>
            <person name="Demaille J."/>
            <person name="Van de Peer Y."/>
            <person name="Moreau H."/>
        </authorList>
    </citation>
    <scope>NUCLEOTIDE SEQUENCE [LARGE SCALE GENOMIC DNA]</scope>
    <source>
        <strain evidence="6">OTTH 0595 / CCAP 157/2 / RCC745</strain>
    </source>
</reference>